<keyword evidence="2" id="KW-0813">Transport</keyword>
<dbReference type="InterPro" id="IPR016152">
    <property type="entry name" value="PTrfase/Anion_transptr"/>
</dbReference>
<evidence type="ECO:0000259" key="7">
    <source>
        <dbReference type="PROSITE" id="PS51094"/>
    </source>
</evidence>
<evidence type="ECO:0000256" key="4">
    <source>
        <dbReference type="ARBA" id="ARBA00022597"/>
    </source>
</evidence>
<sequence length="151" mass="17141">MRIIDLLDERAIDLELKSMTKADVIRELAGLLEKAEKLNSIEDFLEAVFKREKHSTTGIGYSIAIPHGKSRGVKHPAIAFGRSLEGIDFDSLDGKKAKLFFMIGVPEESHNEHLKVLSRLSRMLIHDDVRTELMKADSKKQVMEVIRKRDS</sequence>
<name>A0A8A0RLL8_9FIRM</name>
<dbReference type="CDD" id="cd00211">
    <property type="entry name" value="PTS_IIA_fru"/>
    <property type="match status" value="1"/>
</dbReference>
<evidence type="ECO:0000256" key="1">
    <source>
        <dbReference type="ARBA" id="ARBA00004496"/>
    </source>
</evidence>
<dbReference type="InterPro" id="IPR002178">
    <property type="entry name" value="PTS_EIIA_type-2_dom"/>
</dbReference>
<dbReference type="Gene3D" id="3.40.930.10">
    <property type="entry name" value="Mannitol-specific EII, Chain A"/>
    <property type="match status" value="1"/>
</dbReference>
<dbReference type="GO" id="GO:0005737">
    <property type="term" value="C:cytoplasm"/>
    <property type="evidence" value="ECO:0007669"/>
    <property type="project" value="UniProtKB-SubCell"/>
</dbReference>
<dbReference type="GO" id="GO:0016020">
    <property type="term" value="C:membrane"/>
    <property type="evidence" value="ECO:0007669"/>
    <property type="project" value="InterPro"/>
</dbReference>
<dbReference type="GO" id="GO:0009401">
    <property type="term" value="P:phosphoenolpyruvate-dependent sugar phosphotransferase system"/>
    <property type="evidence" value="ECO:0007669"/>
    <property type="project" value="UniProtKB-KW"/>
</dbReference>
<dbReference type="SUPFAM" id="SSF55804">
    <property type="entry name" value="Phoshotransferase/anion transport protein"/>
    <property type="match status" value="1"/>
</dbReference>
<gene>
    <name evidence="8" type="primary">fruA_2</name>
    <name evidence="8" type="ORF">H0A61_00436</name>
</gene>
<keyword evidence="4" id="KW-0762">Sugar transport</keyword>
<keyword evidence="6" id="KW-0598">Phosphotransferase system</keyword>
<evidence type="ECO:0000256" key="3">
    <source>
        <dbReference type="ARBA" id="ARBA00022553"/>
    </source>
</evidence>
<proteinExistence type="predicted"/>
<dbReference type="Pfam" id="PF00359">
    <property type="entry name" value="PTS_EIIA_2"/>
    <property type="match status" value="1"/>
</dbReference>
<dbReference type="EMBL" id="CP059066">
    <property type="protein sequence ID" value="QSQ08116.1"/>
    <property type="molecule type" value="Genomic_DNA"/>
</dbReference>
<dbReference type="FunFam" id="3.40.930.10:FF:000009">
    <property type="entry name" value="PTS system, fructose specific IIABC component"/>
    <property type="match status" value="1"/>
</dbReference>
<protein>
    <submittedName>
        <fullName evidence="8">PTS system fructose-specific EIIABC component</fullName>
    </submittedName>
</protein>
<dbReference type="PROSITE" id="PS00372">
    <property type="entry name" value="PTS_EIIA_TYPE_2_HIS"/>
    <property type="match status" value="1"/>
</dbReference>
<dbReference type="InterPro" id="IPR051541">
    <property type="entry name" value="PTS_SugarTrans_NitroReg"/>
</dbReference>
<keyword evidence="9" id="KW-1185">Reference proteome</keyword>
<evidence type="ECO:0000256" key="6">
    <source>
        <dbReference type="ARBA" id="ARBA00022683"/>
    </source>
</evidence>
<dbReference type="GO" id="GO:0008982">
    <property type="term" value="F:protein-N(PI)-phosphohistidine-sugar phosphotransferase activity"/>
    <property type="evidence" value="ECO:0007669"/>
    <property type="project" value="InterPro"/>
</dbReference>
<dbReference type="Proteomes" id="UP000662904">
    <property type="component" value="Chromosome"/>
</dbReference>
<dbReference type="InterPro" id="IPR004715">
    <property type="entry name" value="PTS_IIA_fruc"/>
</dbReference>
<keyword evidence="3" id="KW-0597">Phosphoprotein</keyword>
<evidence type="ECO:0000313" key="8">
    <source>
        <dbReference type="EMBL" id="QSQ08116.1"/>
    </source>
</evidence>
<dbReference type="NCBIfam" id="TIGR00848">
    <property type="entry name" value="fruA"/>
    <property type="match status" value="1"/>
</dbReference>
<dbReference type="RefSeq" id="WP_206708350.1">
    <property type="nucleotide sequence ID" value="NZ_CP059066.1"/>
</dbReference>
<dbReference type="KEGG" id="kme:H0A61_00436"/>
<evidence type="ECO:0000256" key="2">
    <source>
        <dbReference type="ARBA" id="ARBA00022448"/>
    </source>
</evidence>
<evidence type="ECO:0000256" key="5">
    <source>
        <dbReference type="ARBA" id="ARBA00022679"/>
    </source>
</evidence>
<dbReference type="PROSITE" id="PS51094">
    <property type="entry name" value="PTS_EIIA_TYPE_2"/>
    <property type="match status" value="1"/>
</dbReference>
<keyword evidence="5" id="KW-0808">Transferase</keyword>
<organism evidence="8 9">
    <name type="scientific">Koleobacter methoxysyntrophicus</name>
    <dbReference type="NCBI Taxonomy" id="2751313"/>
    <lineage>
        <taxon>Bacteria</taxon>
        <taxon>Bacillati</taxon>
        <taxon>Bacillota</taxon>
        <taxon>Clostridia</taxon>
        <taxon>Koleobacterales</taxon>
        <taxon>Koleobacteraceae</taxon>
        <taxon>Koleobacter</taxon>
    </lineage>
</organism>
<reference evidence="8" key="1">
    <citation type="submission" date="2020-07" db="EMBL/GenBank/DDBJ databases">
        <title>Koleobacter methoxysyntrophicus gen. nov., sp. nov., a novel anaerobic bacterium isolated from deep subsurface oil field and proposal of Koleobacterales ord. nov. in the phylum Firmicutes.</title>
        <authorList>
            <person name="Sakamoto S."/>
            <person name="Tamaki H."/>
        </authorList>
    </citation>
    <scope>NUCLEOTIDE SEQUENCE</scope>
    <source>
        <strain evidence="8">NRmbB1</strain>
    </source>
</reference>
<dbReference type="PANTHER" id="PTHR47738">
    <property type="entry name" value="PTS SYSTEM FRUCTOSE-LIKE EIIA COMPONENT-RELATED"/>
    <property type="match status" value="1"/>
</dbReference>
<feature type="domain" description="PTS EIIA type-2" evidence="7">
    <location>
        <begin position="5"/>
        <end position="149"/>
    </location>
</feature>
<accession>A0A8A0RLL8</accession>
<dbReference type="AlphaFoldDB" id="A0A8A0RLL8"/>
<comment type="subcellular location">
    <subcellularLocation>
        <location evidence="1">Cytoplasm</location>
    </subcellularLocation>
</comment>
<evidence type="ECO:0000313" key="9">
    <source>
        <dbReference type="Proteomes" id="UP000662904"/>
    </source>
</evidence>
<dbReference type="PANTHER" id="PTHR47738:SF2">
    <property type="entry name" value="PTS SYSTEM FRUCTOSE-LIKE EIIA COMPONENT"/>
    <property type="match status" value="1"/>
</dbReference>